<evidence type="ECO:0000313" key="1">
    <source>
        <dbReference type="EMBL" id="JAH72986.1"/>
    </source>
</evidence>
<organism evidence="1">
    <name type="scientific">Anguilla anguilla</name>
    <name type="common">European freshwater eel</name>
    <name type="synonym">Muraena anguilla</name>
    <dbReference type="NCBI Taxonomy" id="7936"/>
    <lineage>
        <taxon>Eukaryota</taxon>
        <taxon>Metazoa</taxon>
        <taxon>Chordata</taxon>
        <taxon>Craniata</taxon>
        <taxon>Vertebrata</taxon>
        <taxon>Euteleostomi</taxon>
        <taxon>Actinopterygii</taxon>
        <taxon>Neopterygii</taxon>
        <taxon>Teleostei</taxon>
        <taxon>Anguilliformes</taxon>
        <taxon>Anguillidae</taxon>
        <taxon>Anguilla</taxon>
    </lineage>
</organism>
<reference evidence="1" key="1">
    <citation type="submission" date="2014-11" db="EMBL/GenBank/DDBJ databases">
        <authorList>
            <person name="Amaro Gonzalez C."/>
        </authorList>
    </citation>
    <scope>NUCLEOTIDE SEQUENCE</scope>
</reference>
<dbReference type="AlphaFoldDB" id="A0A0E9V4R3"/>
<sequence>MAKFTEFFILMWRLIKAFVLLCQLRIRF</sequence>
<proteinExistence type="predicted"/>
<reference evidence="1" key="2">
    <citation type="journal article" date="2015" name="Fish Shellfish Immunol.">
        <title>Early steps in the European eel (Anguilla anguilla)-Vibrio vulnificus interaction in the gills: Role of the RtxA13 toxin.</title>
        <authorList>
            <person name="Callol A."/>
            <person name="Pajuelo D."/>
            <person name="Ebbesson L."/>
            <person name="Teles M."/>
            <person name="MacKenzie S."/>
            <person name="Amaro C."/>
        </authorList>
    </citation>
    <scope>NUCLEOTIDE SEQUENCE</scope>
</reference>
<accession>A0A0E9V4R3</accession>
<name>A0A0E9V4R3_ANGAN</name>
<protein>
    <submittedName>
        <fullName evidence="1">Uncharacterized protein</fullName>
    </submittedName>
</protein>
<dbReference type="EMBL" id="GBXM01035591">
    <property type="protein sequence ID" value="JAH72986.1"/>
    <property type="molecule type" value="Transcribed_RNA"/>
</dbReference>